<evidence type="ECO:0000256" key="3">
    <source>
        <dbReference type="ARBA" id="ARBA00022801"/>
    </source>
</evidence>
<accession>W7YFT9</accession>
<dbReference type="PANTHER" id="PTHR42693">
    <property type="entry name" value="ARYLSULFATASE FAMILY MEMBER"/>
    <property type="match status" value="1"/>
</dbReference>
<feature type="signal peptide" evidence="5">
    <location>
        <begin position="1"/>
        <end position="22"/>
    </location>
</feature>
<dbReference type="Gene3D" id="3.40.720.10">
    <property type="entry name" value="Alkaline Phosphatase, subunit A"/>
    <property type="match status" value="1"/>
</dbReference>
<comment type="caution">
    <text evidence="7">The sequence shown here is derived from an EMBL/GenBank/DDBJ whole genome shotgun (WGS) entry which is preliminary data.</text>
</comment>
<evidence type="ECO:0000256" key="4">
    <source>
        <dbReference type="ARBA" id="ARBA00022837"/>
    </source>
</evidence>
<dbReference type="RefSeq" id="WP_081785526.1">
    <property type="nucleotide sequence ID" value="NZ_BAMD01000021.1"/>
</dbReference>
<gene>
    <name evidence="7" type="ORF">JCM21142_41984</name>
</gene>
<dbReference type="SUPFAM" id="SSF53649">
    <property type="entry name" value="Alkaline phosphatase-like"/>
    <property type="match status" value="1"/>
</dbReference>
<proteinExistence type="inferred from homology"/>
<dbReference type="eggNOG" id="COG3119">
    <property type="taxonomic scope" value="Bacteria"/>
</dbReference>
<dbReference type="InterPro" id="IPR050738">
    <property type="entry name" value="Sulfatase"/>
</dbReference>
<dbReference type="EMBL" id="BAMD01000021">
    <property type="protein sequence ID" value="GAF03316.1"/>
    <property type="molecule type" value="Genomic_DNA"/>
</dbReference>
<evidence type="ECO:0000313" key="7">
    <source>
        <dbReference type="EMBL" id="GAF03316.1"/>
    </source>
</evidence>
<protein>
    <submittedName>
        <fullName evidence="7">Arylsulfatase</fullName>
    </submittedName>
</protein>
<evidence type="ECO:0000256" key="1">
    <source>
        <dbReference type="ARBA" id="ARBA00008779"/>
    </source>
</evidence>
<organism evidence="7 8">
    <name type="scientific">Saccharicrinis fermentans DSM 9555 = JCM 21142</name>
    <dbReference type="NCBI Taxonomy" id="869213"/>
    <lineage>
        <taxon>Bacteria</taxon>
        <taxon>Pseudomonadati</taxon>
        <taxon>Bacteroidota</taxon>
        <taxon>Bacteroidia</taxon>
        <taxon>Marinilabiliales</taxon>
        <taxon>Marinilabiliaceae</taxon>
        <taxon>Saccharicrinis</taxon>
    </lineage>
</organism>
<comment type="similarity">
    <text evidence="1">Belongs to the sulfatase family.</text>
</comment>
<evidence type="ECO:0000256" key="5">
    <source>
        <dbReference type="SAM" id="SignalP"/>
    </source>
</evidence>
<dbReference type="GO" id="GO:0046872">
    <property type="term" value="F:metal ion binding"/>
    <property type="evidence" value="ECO:0007669"/>
    <property type="project" value="UniProtKB-KW"/>
</dbReference>
<name>W7YFT9_9BACT</name>
<dbReference type="Proteomes" id="UP000019402">
    <property type="component" value="Unassembled WGS sequence"/>
</dbReference>
<dbReference type="PROSITE" id="PS00523">
    <property type="entry name" value="SULFATASE_1"/>
    <property type="match status" value="1"/>
</dbReference>
<keyword evidence="4" id="KW-0106">Calcium</keyword>
<feature type="domain" description="Sulfatase N-terminal" evidence="6">
    <location>
        <begin position="29"/>
        <end position="158"/>
    </location>
</feature>
<evidence type="ECO:0000256" key="2">
    <source>
        <dbReference type="ARBA" id="ARBA00022723"/>
    </source>
</evidence>
<dbReference type="PANTHER" id="PTHR42693:SF27">
    <property type="entry name" value="ARYLSULFATASE B [PRECURSOR]"/>
    <property type="match status" value="1"/>
</dbReference>
<evidence type="ECO:0000313" key="8">
    <source>
        <dbReference type="Proteomes" id="UP000019402"/>
    </source>
</evidence>
<keyword evidence="8" id="KW-1185">Reference proteome</keyword>
<keyword evidence="2" id="KW-0479">Metal-binding</keyword>
<dbReference type="AlphaFoldDB" id="W7YFT9"/>
<dbReference type="InterPro" id="IPR017850">
    <property type="entry name" value="Alkaline_phosphatase_core_sf"/>
</dbReference>
<dbReference type="GO" id="GO:0004065">
    <property type="term" value="F:arylsulfatase activity"/>
    <property type="evidence" value="ECO:0007669"/>
    <property type="project" value="TreeGrafter"/>
</dbReference>
<dbReference type="InterPro" id="IPR024607">
    <property type="entry name" value="Sulfatase_CS"/>
</dbReference>
<dbReference type="OrthoDB" id="9765065at2"/>
<sequence length="174" mass="19412">MNKLSYLMALLFCCVMTSHVLAQQSMIKPNVIIILTDDQGYADVGFNGCRDIPTPNIDRIANNGVRFSRAYVTYSVCGPSRAGIMTGRYQDRFGFGRNPLLAPNDTMQGLPLTEQTMAEMLQQSGYTSMALGKWHLGAHKSQYPLKRGFNEFFGFLEGGHSYFPQDGSSMMSRK</sequence>
<keyword evidence="5" id="KW-0732">Signal</keyword>
<reference evidence="7 8" key="1">
    <citation type="journal article" date="2014" name="Genome Announc.">
        <title>Draft Genome Sequence of Cytophaga fermentans JCM 21142T, a Facultative Anaerobe Isolated from Marine Mud.</title>
        <authorList>
            <person name="Starns D."/>
            <person name="Oshima K."/>
            <person name="Suda W."/>
            <person name="Iino T."/>
            <person name="Yuki M."/>
            <person name="Inoue J."/>
            <person name="Kitamura K."/>
            <person name="Iida T."/>
            <person name="Darby A."/>
            <person name="Hattori M."/>
            <person name="Ohkuma M."/>
        </authorList>
    </citation>
    <scope>NUCLEOTIDE SEQUENCE [LARGE SCALE GENOMIC DNA]</scope>
    <source>
        <strain evidence="7 8">JCM 21142</strain>
    </source>
</reference>
<keyword evidence="3" id="KW-0378">Hydrolase</keyword>
<feature type="chain" id="PRO_5004904231" evidence="5">
    <location>
        <begin position="23"/>
        <end position="174"/>
    </location>
</feature>
<dbReference type="InterPro" id="IPR000917">
    <property type="entry name" value="Sulfatase_N"/>
</dbReference>
<dbReference type="Pfam" id="PF00884">
    <property type="entry name" value="Sulfatase"/>
    <property type="match status" value="1"/>
</dbReference>
<evidence type="ECO:0000259" key="6">
    <source>
        <dbReference type="Pfam" id="PF00884"/>
    </source>
</evidence>